<gene>
    <name evidence="1" type="ORF">S01H4_35010</name>
</gene>
<sequence>MARGDEIRELQKHVKKLERKVAFLLDHLQLNYQEESSPGITQEIVDLVRMGRKIEAIKLYREETGAGLKEAKEAIDTI</sequence>
<dbReference type="InterPro" id="IPR014719">
    <property type="entry name" value="Ribosomal_bL12_C/ClpS-like"/>
</dbReference>
<reference evidence="1" key="1">
    <citation type="journal article" date="2014" name="Front. Microbiol.">
        <title>High frequency of phylogenetically diverse reductive dehalogenase-homologous genes in deep subseafloor sedimentary metagenomes.</title>
        <authorList>
            <person name="Kawai M."/>
            <person name="Futagami T."/>
            <person name="Toyoda A."/>
            <person name="Takaki Y."/>
            <person name="Nishi S."/>
            <person name="Hori S."/>
            <person name="Arai W."/>
            <person name="Tsubouchi T."/>
            <person name="Morono Y."/>
            <person name="Uchiyama I."/>
            <person name="Ito T."/>
            <person name="Fujiyama A."/>
            <person name="Inagaki F."/>
            <person name="Takami H."/>
        </authorList>
    </citation>
    <scope>NUCLEOTIDE SEQUENCE</scope>
    <source>
        <strain evidence="1">Expedition CK06-06</strain>
    </source>
</reference>
<dbReference type="AlphaFoldDB" id="X1AU79"/>
<organism evidence="1">
    <name type="scientific">marine sediment metagenome</name>
    <dbReference type="NCBI Taxonomy" id="412755"/>
    <lineage>
        <taxon>unclassified sequences</taxon>
        <taxon>metagenomes</taxon>
        <taxon>ecological metagenomes</taxon>
    </lineage>
</organism>
<name>X1AU79_9ZZZZ</name>
<comment type="caution">
    <text evidence="1">The sequence shown here is derived from an EMBL/GenBank/DDBJ whole genome shotgun (WGS) entry which is preliminary data.</text>
</comment>
<evidence type="ECO:0008006" key="2">
    <source>
        <dbReference type="Google" id="ProtNLM"/>
    </source>
</evidence>
<evidence type="ECO:0000313" key="1">
    <source>
        <dbReference type="EMBL" id="GAG75843.1"/>
    </source>
</evidence>
<accession>X1AU79</accession>
<proteinExistence type="predicted"/>
<dbReference type="EMBL" id="BART01018562">
    <property type="protein sequence ID" value="GAG75843.1"/>
    <property type="molecule type" value="Genomic_DNA"/>
</dbReference>
<protein>
    <recommendedName>
        <fullName evidence="2">Ribosomal protein L7/L12 C-terminal domain-containing protein</fullName>
    </recommendedName>
</protein>
<dbReference type="Gene3D" id="3.30.1390.10">
    <property type="match status" value="1"/>
</dbReference>